<dbReference type="EMBL" id="SHKW01000001">
    <property type="protein sequence ID" value="RZU40227.1"/>
    <property type="molecule type" value="Genomic_DNA"/>
</dbReference>
<gene>
    <name evidence="1" type="ORF">BDD14_1672</name>
</gene>
<protein>
    <submittedName>
        <fullName evidence="1">Uncharacterized protein</fullName>
    </submittedName>
</protein>
<sequence>MKLNVEGSLFALFLGALAALPRRALPRMRHLQWQRNSATVFHSEREGEPRHSGATIKSNDALSRHISCRYPRLFSAHEYVHILSVNAGFFDDR</sequence>
<dbReference type="Proteomes" id="UP000292958">
    <property type="component" value="Unassembled WGS sequence"/>
</dbReference>
<proteinExistence type="predicted"/>
<accession>A0A4Q7YRA5</accession>
<reference evidence="1 2" key="1">
    <citation type="submission" date="2019-02" db="EMBL/GenBank/DDBJ databases">
        <title>Genomic Encyclopedia of Archaeal and Bacterial Type Strains, Phase II (KMG-II): from individual species to whole genera.</title>
        <authorList>
            <person name="Goeker M."/>
        </authorList>
    </citation>
    <scope>NUCLEOTIDE SEQUENCE [LARGE SCALE GENOMIC DNA]</scope>
    <source>
        <strain evidence="1 2">DSM 18101</strain>
    </source>
</reference>
<dbReference type="AlphaFoldDB" id="A0A4Q7YRA5"/>
<name>A0A4Q7YRA5_9BACT</name>
<evidence type="ECO:0000313" key="1">
    <source>
        <dbReference type="EMBL" id="RZU40227.1"/>
    </source>
</evidence>
<keyword evidence="2" id="KW-1185">Reference proteome</keyword>
<comment type="caution">
    <text evidence="1">The sequence shown here is derived from an EMBL/GenBank/DDBJ whole genome shotgun (WGS) entry which is preliminary data.</text>
</comment>
<evidence type="ECO:0000313" key="2">
    <source>
        <dbReference type="Proteomes" id="UP000292958"/>
    </source>
</evidence>
<organism evidence="1 2">
    <name type="scientific">Edaphobacter modestus</name>
    <dbReference type="NCBI Taxonomy" id="388466"/>
    <lineage>
        <taxon>Bacteria</taxon>
        <taxon>Pseudomonadati</taxon>
        <taxon>Acidobacteriota</taxon>
        <taxon>Terriglobia</taxon>
        <taxon>Terriglobales</taxon>
        <taxon>Acidobacteriaceae</taxon>
        <taxon>Edaphobacter</taxon>
    </lineage>
</organism>